<keyword evidence="3" id="KW-1185">Reference proteome</keyword>
<proteinExistence type="predicted"/>
<dbReference type="EMBL" id="CAJNOR010008628">
    <property type="protein sequence ID" value="CAF1635526.1"/>
    <property type="molecule type" value="Genomic_DNA"/>
</dbReference>
<accession>A0A816DAC0</accession>
<name>A0A816DAC0_ADIRI</name>
<dbReference type="EMBL" id="CAJNOJ010001182">
    <property type="protein sequence ID" value="CAF1545563.1"/>
    <property type="molecule type" value="Genomic_DNA"/>
</dbReference>
<dbReference type="Gene3D" id="3.30.420.10">
    <property type="entry name" value="Ribonuclease H-like superfamily/Ribonuclease H"/>
    <property type="match status" value="1"/>
</dbReference>
<dbReference type="Proteomes" id="UP000663828">
    <property type="component" value="Unassembled WGS sequence"/>
</dbReference>
<evidence type="ECO:0000313" key="2">
    <source>
        <dbReference type="EMBL" id="CAF1635526.1"/>
    </source>
</evidence>
<dbReference type="Proteomes" id="UP000663852">
    <property type="component" value="Unassembled WGS sequence"/>
</dbReference>
<comment type="caution">
    <text evidence="2">The sequence shown here is derived from an EMBL/GenBank/DDBJ whole genome shotgun (WGS) entry which is preliminary data.</text>
</comment>
<protein>
    <recommendedName>
        <fullName evidence="4">Transposase</fullName>
    </recommendedName>
</protein>
<evidence type="ECO:0008006" key="4">
    <source>
        <dbReference type="Google" id="ProtNLM"/>
    </source>
</evidence>
<sequence length="182" mass="21144">MDSEQQENWAKKKCGKLYCKLLRGYDPILDGENFFKLTGDNVNCNRSFYSAYPAATPPGIKFRKQKKFEQNVVIWMAISSKDVYNVYVHKSKQGMNQDVYLNECINKRLLPFVEKHTSNGNYLFWPDLASAHYSKSVQACLSEKDVPFVIRKNNSPNVPVQSKQFCLYSNRKYTRTTGRQKT</sequence>
<dbReference type="InterPro" id="IPR036397">
    <property type="entry name" value="RNaseH_sf"/>
</dbReference>
<dbReference type="GO" id="GO:0003676">
    <property type="term" value="F:nucleic acid binding"/>
    <property type="evidence" value="ECO:0007669"/>
    <property type="project" value="InterPro"/>
</dbReference>
<evidence type="ECO:0000313" key="1">
    <source>
        <dbReference type="EMBL" id="CAF1545563.1"/>
    </source>
</evidence>
<evidence type="ECO:0000313" key="3">
    <source>
        <dbReference type="Proteomes" id="UP000663828"/>
    </source>
</evidence>
<organism evidence="2 3">
    <name type="scientific">Adineta ricciae</name>
    <name type="common">Rotifer</name>
    <dbReference type="NCBI Taxonomy" id="249248"/>
    <lineage>
        <taxon>Eukaryota</taxon>
        <taxon>Metazoa</taxon>
        <taxon>Spiralia</taxon>
        <taxon>Gnathifera</taxon>
        <taxon>Rotifera</taxon>
        <taxon>Eurotatoria</taxon>
        <taxon>Bdelloidea</taxon>
        <taxon>Adinetida</taxon>
        <taxon>Adinetidae</taxon>
        <taxon>Adineta</taxon>
    </lineage>
</organism>
<dbReference type="OrthoDB" id="10025891at2759"/>
<reference evidence="2" key="1">
    <citation type="submission" date="2021-02" db="EMBL/GenBank/DDBJ databases">
        <authorList>
            <person name="Nowell W R."/>
        </authorList>
    </citation>
    <scope>NUCLEOTIDE SEQUENCE</scope>
</reference>
<dbReference type="AlphaFoldDB" id="A0A816DAC0"/>
<gene>
    <name evidence="1" type="ORF">EDS130_LOCUS45628</name>
    <name evidence="2" type="ORF">XAT740_LOCUS52402</name>
</gene>